<proteinExistence type="predicted"/>
<evidence type="ECO:0000313" key="1">
    <source>
        <dbReference type="EnsemblPlants" id="AET2Gv20994000.16"/>
    </source>
</evidence>
<reference evidence="2" key="2">
    <citation type="journal article" date="2017" name="Nat. Plants">
        <title>The Aegilops tauschii genome reveals multiple impacts of transposons.</title>
        <authorList>
            <person name="Zhao G."/>
            <person name="Zou C."/>
            <person name="Li K."/>
            <person name="Wang K."/>
            <person name="Li T."/>
            <person name="Gao L."/>
            <person name="Zhang X."/>
            <person name="Wang H."/>
            <person name="Yang Z."/>
            <person name="Liu X."/>
            <person name="Jiang W."/>
            <person name="Mao L."/>
            <person name="Kong X."/>
            <person name="Jiao Y."/>
            <person name="Jia J."/>
        </authorList>
    </citation>
    <scope>NUCLEOTIDE SEQUENCE [LARGE SCALE GENOMIC DNA]</scope>
    <source>
        <strain evidence="2">cv. AL8/78</strain>
    </source>
</reference>
<dbReference type="EnsemblPlants" id="AET2Gv20994000.16">
    <property type="protein sequence ID" value="AET2Gv20994000.16"/>
    <property type="gene ID" value="AET2Gv20994000"/>
</dbReference>
<dbReference type="Gramene" id="AET2Gv20994000.16">
    <property type="protein sequence ID" value="AET2Gv20994000.16"/>
    <property type="gene ID" value="AET2Gv20994000"/>
</dbReference>
<protein>
    <submittedName>
        <fullName evidence="1">Uncharacterized protein</fullName>
    </submittedName>
</protein>
<organism evidence="1 2">
    <name type="scientific">Aegilops tauschii subsp. strangulata</name>
    <name type="common">Goatgrass</name>
    <dbReference type="NCBI Taxonomy" id="200361"/>
    <lineage>
        <taxon>Eukaryota</taxon>
        <taxon>Viridiplantae</taxon>
        <taxon>Streptophyta</taxon>
        <taxon>Embryophyta</taxon>
        <taxon>Tracheophyta</taxon>
        <taxon>Spermatophyta</taxon>
        <taxon>Magnoliopsida</taxon>
        <taxon>Liliopsida</taxon>
        <taxon>Poales</taxon>
        <taxon>Poaceae</taxon>
        <taxon>BOP clade</taxon>
        <taxon>Pooideae</taxon>
        <taxon>Triticodae</taxon>
        <taxon>Triticeae</taxon>
        <taxon>Triticinae</taxon>
        <taxon>Aegilops</taxon>
    </lineage>
</organism>
<dbReference type="AlphaFoldDB" id="A0A453CWW6"/>
<reference evidence="1" key="4">
    <citation type="submission" date="2019-03" db="UniProtKB">
        <authorList>
            <consortium name="EnsemblPlants"/>
        </authorList>
    </citation>
    <scope>IDENTIFICATION</scope>
</reference>
<evidence type="ECO:0000313" key="2">
    <source>
        <dbReference type="Proteomes" id="UP000015105"/>
    </source>
</evidence>
<dbReference type="Proteomes" id="UP000015105">
    <property type="component" value="Chromosome 2D"/>
</dbReference>
<reference evidence="2" key="1">
    <citation type="journal article" date="2014" name="Science">
        <title>Ancient hybridizations among the ancestral genomes of bread wheat.</title>
        <authorList>
            <consortium name="International Wheat Genome Sequencing Consortium,"/>
            <person name="Marcussen T."/>
            <person name="Sandve S.R."/>
            <person name="Heier L."/>
            <person name="Spannagl M."/>
            <person name="Pfeifer M."/>
            <person name="Jakobsen K.S."/>
            <person name="Wulff B.B."/>
            <person name="Steuernagel B."/>
            <person name="Mayer K.F."/>
            <person name="Olsen O.A."/>
        </authorList>
    </citation>
    <scope>NUCLEOTIDE SEQUENCE [LARGE SCALE GENOMIC DNA]</scope>
    <source>
        <strain evidence="2">cv. AL8/78</strain>
    </source>
</reference>
<name>A0A453CWW6_AEGTS</name>
<keyword evidence="2" id="KW-1185">Reference proteome</keyword>
<sequence length="52" mass="6012">RSFASSLRSCLMCLHLIKRKLKRPKIIKLLIMMLQLNQIRAHLALVQGLELA</sequence>
<reference evidence="1" key="5">
    <citation type="journal article" date="2021" name="G3 (Bethesda)">
        <title>Aegilops tauschii genome assembly Aet v5.0 features greater sequence contiguity and improved annotation.</title>
        <authorList>
            <person name="Wang L."/>
            <person name="Zhu T."/>
            <person name="Rodriguez J.C."/>
            <person name="Deal K.R."/>
            <person name="Dubcovsky J."/>
            <person name="McGuire P.E."/>
            <person name="Lux T."/>
            <person name="Spannagl M."/>
            <person name="Mayer K.F.X."/>
            <person name="Baldrich P."/>
            <person name="Meyers B.C."/>
            <person name="Huo N."/>
            <person name="Gu Y.Q."/>
            <person name="Zhou H."/>
            <person name="Devos K.M."/>
            <person name="Bennetzen J.L."/>
            <person name="Unver T."/>
            <person name="Budak H."/>
            <person name="Gulick P.J."/>
            <person name="Galiba G."/>
            <person name="Kalapos B."/>
            <person name="Nelson D.R."/>
            <person name="Li P."/>
            <person name="You F.M."/>
            <person name="Luo M.C."/>
            <person name="Dvorak J."/>
        </authorList>
    </citation>
    <scope>NUCLEOTIDE SEQUENCE [LARGE SCALE GENOMIC DNA]</scope>
    <source>
        <strain evidence="1">cv. AL8/78</strain>
    </source>
</reference>
<reference evidence="1" key="3">
    <citation type="journal article" date="2017" name="Nature">
        <title>Genome sequence of the progenitor of the wheat D genome Aegilops tauschii.</title>
        <authorList>
            <person name="Luo M.C."/>
            <person name="Gu Y.Q."/>
            <person name="Puiu D."/>
            <person name="Wang H."/>
            <person name="Twardziok S.O."/>
            <person name="Deal K.R."/>
            <person name="Huo N."/>
            <person name="Zhu T."/>
            <person name="Wang L."/>
            <person name="Wang Y."/>
            <person name="McGuire P.E."/>
            <person name="Liu S."/>
            <person name="Long H."/>
            <person name="Ramasamy R.K."/>
            <person name="Rodriguez J.C."/>
            <person name="Van S.L."/>
            <person name="Yuan L."/>
            <person name="Wang Z."/>
            <person name="Xia Z."/>
            <person name="Xiao L."/>
            <person name="Anderson O.D."/>
            <person name="Ouyang S."/>
            <person name="Liang Y."/>
            <person name="Zimin A.V."/>
            <person name="Pertea G."/>
            <person name="Qi P."/>
            <person name="Bennetzen J.L."/>
            <person name="Dai X."/>
            <person name="Dawson M.W."/>
            <person name="Muller H.G."/>
            <person name="Kugler K."/>
            <person name="Rivarola-Duarte L."/>
            <person name="Spannagl M."/>
            <person name="Mayer K.F.X."/>
            <person name="Lu F.H."/>
            <person name="Bevan M.W."/>
            <person name="Leroy P."/>
            <person name="Li P."/>
            <person name="You F.M."/>
            <person name="Sun Q."/>
            <person name="Liu Z."/>
            <person name="Lyons E."/>
            <person name="Wicker T."/>
            <person name="Salzberg S.L."/>
            <person name="Devos K.M."/>
            <person name="Dvorak J."/>
        </authorList>
    </citation>
    <scope>NUCLEOTIDE SEQUENCE [LARGE SCALE GENOMIC DNA]</scope>
    <source>
        <strain evidence="1">cv. AL8/78</strain>
    </source>
</reference>
<accession>A0A453CWW6</accession>